<dbReference type="EMBL" id="BAAANE010000004">
    <property type="protein sequence ID" value="GAA1629512.1"/>
    <property type="molecule type" value="Genomic_DNA"/>
</dbReference>
<keyword evidence="4" id="KW-1185">Reference proteome</keyword>
<feature type="compositionally biased region" description="Basic and acidic residues" evidence="1">
    <location>
        <begin position="97"/>
        <end position="109"/>
    </location>
</feature>
<sequence length="109" mass="11070">MTPLLTTGLPMAEIDPNSVRPGWVALLIVLGLGAATVLLWRNMGKQLKKIDFDQADGAQDPAPSADRPSTASSADPAGAAGPTETTDAAETGAVAKAEAEAAKTARNSE</sequence>
<reference evidence="3 4" key="1">
    <citation type="journal article" date="2019" name="Int. J. Syst. Evol. Microbiol.">
        <title>The Global Catalogue of Microorganisms (GCM) 10K type strain sequencing project: providing services to taxonomists for standard genome sequencing and annotation.</title>
        <authorList>
            <consortium name="The Broad Institute Genomics Platform"/>
            <consortium name="The Broad Institute Genome Sequencing Center for Infectious Disease"/>
            <person name="Wu L."/>
            <person name="Ma J."/>
        </authorList>
    </citation>
    <scope>NUCLEOTIDE SEQUENCE [LARGE SCALE GENOMIC DNA]</scope>
    <source>
        <strain evidence="3 4">JCM 14306</strain>
    </source>
</reference>
<name>A0ABN2F573_9ACTN</name>
<keyword evidence="2" id="KW-1133">Transmembrane helix</keyword>
<keyword evidence="2" id="KW-0812">Transmembrane</keyword>
<feature type="region of interest" description="Disordered" evidence="1">
    <location>
        <begin position="54"/>
        <end position="109"/>
    </location>
</feature>
<feature type="transmembrane region" description="Helical" evidence="2">
    <location>
        <begin position="20"/>
        <end position="40"/>
    </location>
</feature>
<evidence type="ECO:0000256" key="2">
    <source>
        <dbReference type="SAM" id="Phobius"/>
    </source>
</evidence>
<evidence type="ECO:0000313" key="4">
    <source>
        <dbReference type="Proteomes" id="UP001501319"/>
    </source>
</evidence>
<organism evidence="3 4">
    <name type="scientific">Kribbella alba</name>
    <dbReference type="NCBI Taxonomy" id="190197"/>
    <lineage>
        <taxon>Bacteria</taxon>
        <taxon>Bacillati</taxon>
        <taxon>Actinomycetota</taxon>
        <taxon>Actinomycetes</taxon>
        <taxon>Propionibacteriales</taxon>
        <taxon>Kribbellaceae</taxon>
        <taxon>Kribbella</taxon>
    </lineage>
</organism>
<gene>
    <name evidence="3" type="ORF">GCM10009744_16880</name>
</gene>
<comment type="caution">
    <text evidence="3">The sequence shown here is derived from an EMBL/GenBank/DDBJ whole genome shotgun (WGS) entry which is preliminary data.</text>
</comment>
<protein>
    <submittedName>
        <fullName evidence="3">Uncharacterized protein</fullName>
    </submittedName>
</protein>
<evidence type="ECO:0000256" key="1">
    <source>
        <dbReference type="SAM" id="MobiDB-lite"/>
    </source>
</evidence>
<feature type="compositionally biased region" description="Low complexity" evidence="1">
    <location>
        <begin position="68"/>
        <end position="96"/>
    </location>
</feature>
<accession>A0ABN2F573</accession>
<evidence type="ECO:0000313" key="3">
    <source>
        <dbReference type="EMBL" id="GAA1629512.1"/>
    </source>
</evidence>
<proteinExistence type="predicted"/>
<keyword evidence="2" id="KW-0472">Membrane</keyword>
<dbReference type="Proteomes" id="UP001501319">
    <property type="component" value="Unassembled WGS sequence"/>
</dbReference>
<dbReference type="RefSeq" id="WP_344110392.1">
    <property type="nucleotide sequence ID" value="NZ_BAAANE010000004.1"/>
</dbReference>